<evidence type="ECO:0000313" key="1">
    <source>
        <dbReference type="EMBL" id="GFS37269.1"/>
    </source>
</evidence>
<protein>
    <recommendedName>
        <fullName evidence="3">Retrotransposon gag domain-containing protein</fullName>
    </recommendedName>
</protein>
<dbReference type="AlphaFoldDB" id="A0A7J0DMM8"/>
<proteinExistence type="predicted"/>
<dbReference type="PANTHER" id="PTHR34222">
    <property type="entry name" value="GAG_PRE-INTEGRS DOMAIN-CONTAINING PROTEIN"/>
    <property type="match status" value="1"/>
</dbReference>
<dbReference type="PANTHER" id="PTHR34222:SF100">
    <property type="entry name" value="CCHC-TYPE DOMAIN-CONTAINING PROTEIN"/>
    <property type="match status" value="1"/>
</dbReference>
<organism evidence="1 2">
    <name type="scientific">Actinidia rufa</name>
    <dbReference type="NCBI Taxonomy" id="165716"/>
    <lineage>
        <taxon>Eukaryota</taxon>
        <taxon>Viridiplantae</taxon>
        <taxon>Streptophyta</taxon>
        <taxon>Embryophyta</taxon>
        <taxon>Tracheophyta</taxon>
        <taxon>Spermatophyta</taxon>
        <taxon>Magnoliopsida</taxon>
        <taxon>eudicotyledons</taxon>
        <taxon>Gunneridae</taxon>
        <taxon>Pentapetalae</taxon>
        <taxon>asterids</taxon>
        <taxon>Ericales</taxon>
        <taxon>Actinidiaceae</taxon>
        <taxon>Actinidia</taxon>
    </lineage>
</organism>
<gene>
    <name evidence="1" type="ORF">Acr_00g0051050</name>
</gene>
<dbReference type="OrthoDB" id="1112175at2759"/>
<dbReference type="Pfam" id="PF14223">
    <property type="entry name" value="Retrotran_gag_2"/>
    <property type="match status" value="1"/>
</dbReference>
<accession>A0A7J0DMM8</accession>
<dbReference type="Proteomes" id="UP000585474">
    <property type="component" value="Unassembled WGS sequence"/>
</dbReference>
<sequence>MSACHVSSPCHVNASLYQTQLEDWDSVNSKIIIWFSNTSVSSIHSLFTPFETAKEVWEYLAERYSSVDGANEYQLRLELHHLRFNSGQTLTDFYNKLSNLWNHLAQFEPTWTCPTVAFYAYRDRSCLSHFLMALPPDYEHIRASLLHRHPLPTVGQALAELRSEEARKKTMVFISILSLFWRHLSGHHYNHHLSLFGFLARKICHLDLRRNIVAFVDVTLTLMKIVTLYAITYSKEFCI</sequence>
<evidence type="ECO:0008006" key="3">
    <source>
        <dbReference type="Google" id="ProtNLM"/>
    </source>
</evidence>
<dbReference type="EMBL" id="BJWL01000275">
    <property type="protein sequence ID" value="GFS37269.1"/>
    <property type="molecule type" value="Genomic_DNA"/>
</dbReference>
<reference evidence="2" key="1">
    <citation type="submission" date="2019-07" db="EMBL/GenBank/DDBJ databases">
        <title>De Novo Assembly of kiwifruit Actinidia rufa.</title>
        <authorList>
            <person name="Sugita-Konishi S."/>
            <person name="Sato K."/>
            <person name="Mori E."/>
            <person name="Abe Y."/>
            <person name="Kisaki G."/>
            <person name="Hamano K."/>
            <person name="Suezawa K."/>
            <person name="Otani M."/>
            <person name="Fukuda T."/>
            <person name="Manabe T."/>
            <person name="Gomi K."/>
            <person name="Tabuchi M."/>
            <person name="Akimitsu K."/>
            <person name="Kataoka I."/>
        </authorList>
    </citation>
    <scope>NUCLEOTIDE SEQUENCE [LARGE SCALE GENOMIC DNA]</scope>
    <source>
        <strain evidence="2">cv. Fuchu</strain>
    </source>
</reference>
<comment type="caution">
    <text evidence="1">The sequence shown here is derived from an EMBL/GenBank/DDBJ whole genome shotgun (WGS) entry which is preliminary data.</text>
</comment>
<name>A0A7J0DMM8_9ERIC</name>
<keyword evidence="2" id="KW-1185">Reference proteome</keyword>
<evidence type="ECO:0000313" key="2">
    <source>
        <dbReference type="Proteomes" id="UP000585474"/>
    </source>
</evidence>